<dbReference type="PRINTS" id="PR00380">
    <property type="entry name" value="KINESINHEAVY"/>
</dbReference>
<dbReference type="SUPFAM" id="SSF52540">
    <property type="entry name" value="P-loop containing nucleoside triphosphate hydrolases"/>
    <property type="match status" value="1"/>
</dbReference>
<dbReference type="Gene3D" id="2.130.10.10">
    <property type="entry name" value="YVTN repeat-like/Quinoprotein amine dehydrogenase"/>
    <property type="match status" value="3"/>
</dbReference>
<dbReference type="Pfam" id="PF00225">
    <property type="entry name" value="Kinesin"/>
    <property type="match status" value="1"/>
</dbReference>
<dbReference type="InterPro" id="IPR056532">
    <property type="entry name" value="KIF21A/B_hel_2"/>
</dbReference>
<keyword evidence="10 17" id="KW-0547">Nucleotide-binding</keyword>
<keyword evidence="15" id="KW-0966">Cell projection</keyword>
<evidence type="ECO:0000256" key="10">
    <source>
        <dbReference type="ARBA" id="ARBA00022741"/>
    </source>
</evidence>
<dbReference type="InterPro" id="IPR019775">
    <property type="entry name" value="WD40_repeat_CS"/>
</dbReference>
<keyword evidence="8" id="KW-0493">Microtubule</keyword>
<evidence type="ECO:0000256" key="6">
    <source>
        <dbReference type="ARBA" id="ARBA00022553"/>
    </source>
</evidence>
<feature type="transmembrane region" description="Helical" evidence="20">
    <location>
        <begin position="827"/>
        <end position="845"/>
    </location>
</feature>
<dbReference type="VEuPathDB" id="VectorBase:RPRC008255"/>
<feature type="repeat" description="WD" evidence="16">
    <location>
        <begin position="1524"/>
        <end position="1559"/>
    </location>
</feature>
<feature type="region of interest" description="Disordered" evidence="19">
    <location>
        <begin position="1064"/>
        <end position="1086"/>
    </location>
</feature>
<dbReference type="Gene3D" id="3.40.850.10">
    <property type="entry name" value="Kinesin motor domain"/>
    <property type="match status" value="1"/>
</dbReference>
<evidence type="ECO:0000256" key="7">
    <source>
        <dbReference type="ARBA" id="ARBA00022574"/>
    </source>
</evidence>
<evidence type="ECO:0000256" key="8">
    <source>
        <dbReference type="ARBA" id="ARBA00022701"/>
    </source>
</evidence>
<evidence type="ECO:0000256" key="3">
    <source>
        <dbReference type="ARBA" id="ARBA00004489"/>
    </source>
</evidence>
<dbReference type="InterPro" id="IPR027417">
    <property type="entry name" value="P-loop_NTPase"/>
</dbReference>
<name>T1HW35_RHOPR</name>
<comment type="similarity">
    <text evidence="17">Belongs to the TRAFAC class myosin-kinesin ATPase superfamily. Kinesin family.</text>
</comment>
<dbReference type="GO" id="GO:0030425">
    <property type="term" value="C:dendrite"/>
    <property type="evidence" value="ECO:0007669"/>
    <property type="project" value="UniProtKB-SubCell"/>
</dbReference>
<dbReference type="InterPro" id="IPR015943">
    <property type="entry name" value="WD40/YVTN_repeat-like_dom_sf"/>
</dbReference>
<dbReference type="PROSITE" id="PS50067">
    <property type="entry name" value="KINESIN_MOTOR_2"/>
    <property type="match status" value="1"/>
</dbReference>
<feature type="region of interest" description="Disordered" evidence="19">
    <location>
        <begin position="1256"/>
        <end position="1275"/>
    </location>
</feature>
<keyword evidence="20" id="KW-0472">Membrane</keyword>
<keyword evidence="12 18" id="KW-0175">Coiled coil</keyword>
<accession>T1HW35</accession>
<keyword evidence="5" id="KW-0963">Cytoplasm</keyword>
<evidence type="ECO:0000256" key="9">
    <source>
        <dbReference type="ARBA" id="ARBA00022737"/>
    </source>
</evidence>
<dbReference type="Pfam" id="PF23204">
    <property type="entry name" value="KIF21A_2nd"/>
    <property type="match status" value="1"/>
</dbReference>
<feature type="transmembrane region" description="Helical" evidence="20">
    <location>
        <begin position="852"/>
        <end position="871"/>
    </location>
</feature>
<evidence type="ECO:0000256" key="20">
    <source>
        <dbReference type="SAM" id="Phobius"/>
    </source>
</evidence>
<organism evidence="21 22">
    <name type="scientific">Rhodnius prolixus</name>
    <name type="common">Triatomid bug</name>
    <dbReference type="NCBI Taxonomy" id="13249"/>
    <lineage>
        <taxon>Eukaryota</taxon>
        <taxon>Metazoa</taxon>
        <taxon>Ecdysozoa</taxon>
        <taxon>Arthropoda</taxon>
        <taxon>Hexapoda</taxon>
        <taxon>Insecta</taxon>
        <taxon>Pterygota</taxon>
        <taxon>Neoptera</taxon>
        <taxon>Paraneoptera</taxon>
        <taxon>Hemiptera</taxon>
        <taxon>Heteroptera</taxon>
        <taxon>Panheteroptera</taxon>
        <taxon>Cimicomorpha</taxon>
        <taxon>Reduviidae</taxon>
        <taxon>Triatominae</taxon>
        <taxon>Rhodnius</taxon>
    </lineage>
</organism>
<dbReference type="PROSITE" id="PS00411">
    <property type="entry name" value="KINESIN_MOTOR_1"/>
    <property type="match status" value="1"/>
</dbReference>
<dbReference type="InParanoid" id="T1HW35"/>
<dbReference type="GO" id="GO:0008017">
    <property type="term" value="F:microtubule binding"/>
    <property type="evidence" value="ECO:0007669"/>
    <property type="project" value="InterPro"/>
</dbReference>
<feature type="coiled-coil region" evidence="18">
    <location>
        <begin position="627"/>
        <end position="809"/>
    </location>
</feature>
<evidence type="ECO:0000256" key="16">
    <source>
        <dbReference type="PROSITE-ProRule" id="PRU00221"/>
    </source>
</evidence>
<feature type="coiled-coil region" evidence="18">
    <location>
        <begin position="378"/>
        <end position="491"/>
    </location>
</feature>
<feature type="repeat" description="WD" evidence="16">
    <location>
        <begin position="1289"/>
        <end position="1328"/>
    </location>
</feature>
<feature type="region of interest" description="Disordered" evidence="19">
    <location>
        <begin position="602"/>
        <end position="622"/>
    </location>
</feature>
<dbReference type="GO" id="GO:0007052">
    <property type="term" value="P:mitotic spindle organization"/>
    <property type="evidence" value="ECO:0007669"/>
    <property type="project" value="TreeGrafter"/>
</dbReference>
<feature type="compositionally biased region" description="Low complexity" evidence="19">
    <location>
        <begin position="1069"/>
        <end position="1085"/>
    </location>
</feature>
<dbReference type="InterPro" id="IPR036961">
    <property type="entry name" value="Kinesin_motor_dom_sf"/>
</dbReference>
<dbReference type="CDD" id="cd00200">
    <property type="entry name" value="WD40"/>
    <property type="match status" value="1"/>
</dbReference>
<dbReference type="GO" id="GO:0005524">
    <property type="term" value="F:ATP binding"/>
    <property type="evidence" value="ECO:0007669"/>
    <property type="project" value="UniProtKB-UniRule"/>
</dbReference>
<dbReference type="GO" id="GO:0005874">
    <property type="term" value="C:microtubule"/>
    <property type="evidence" value="ECO:0007669"/>
    <property type="project" value="UniProtKB-KW"/>
</dbReference>
<feature type="repeat" description="WD" evidence="16">
    <location>
        <begin position="1432"/>
        <end position="1468"/>
    </location>
</feature>
<dbReference type="InterPro" id="IPR056533">
    <property type="entry name" value="KIF21A/B_hel_1"/>
</dbReference>
<keyword evidence="14" id="KW-0206">Cytoskeleton</keyword>
<dbReference type="OMA" id="QVAHTDV"/>
<keyword evidence="9" id="KW-0677">Repeat</keyword>
<feature type="repeat" description="WD" evidence="16">
    <location>
        <begin position="1329"/>
        <end position="1369"/>
    </location>
</feature>
<reference evidence="21" key="1">
    <citation type="submission" date="2015-05" db="UniProtKB">
        <authorList>
            <consortium name="EnsemblMetazoa"/>
        </authorList>
    </citation>
    <scope>IDENTIFICATION</scope>
</reference>
<dbReference type="InterPro" id="IPR019821">
    <property type="entry name" value="Kinesin_motor_CS"/>
</dbReference>
<feature type="coiled-coil region" evidence="18">
    <location>
        <begin position="1026"/>
        <end position="1060"/>
    </location>
</feature>
<dbReference type="PANTHER" id="PTHR47969">
    <property type="entry name" value="CHROMOSOME-ASSOCIATED KINESIN KIF4A-RELATED"/>
    <property type="match status" value="1"/>
</dbReference>
<dbReference type="SMART" id="SM00320">
    <property type="entry name" value="WD40"/>
    <property type="match status" value="6"/>
</dbReference>
<dbReference type="EnsemblMetazoa" id="RPRC008255-RA">
    <property type="protein sequence ID" value="RPRC008255-PA"/>
    <property type="gene ID" value="RPRC008255"/>
</dbReference>
<dbReference type="InterPro" id="IPR027640">
    <property type="entry name" value="Kinesin-like_fam"/>
</dbReference>
<dbReference type="GO" id="GO:0051231">
    <property type="term" value="P:spindle elongation"/>
    <property type="evidence" value="ECO:0007669"/>
    <property type="project" value="TreeGrafter"/>
</dbReference>
<keyword evidence="11 17" id="KW-0067">ATP-binding</keyword>
<evidence type="ECO:0000256" key="14">
    <source>
        <dbReference type="ARBA" id="ARBA00023212"/>
    </source>
</evidence>
<dbReference type="PANTHER" id="PTHR47969:SF28">
    <property type="entry name" value="KINESIN-LIKE PROTEIN KIF21B"/>
    <property type="match status" value="1"/>
</dbReference>
<keyword evidence="7 16" id="KW-0853">WD repeat</keyword>
<dbReference type="SUPFAM" id="SSF50978">
    <property type="entry name" value="WD40 repeat-like"/>
    <property type="match status" value="1"/>
</dbReference>
<feature type="compositionally biased region" description="Polar residues" evidence="19">
    <location>
        <begin position="1256"/>
        <end position="1269"/>
    </location>
</feature>
<evidence type="ECO:0000256" key="5">
    <source>
        <dbReference type="ARBA" id="ARBA00022490"/>
    </source>
</evidence>
<dbReference type="PROSITE" id="PS50082">
    <property type="entry name" value="WD_REPEATS_2"/>
    <property type="match status" value="4"/>
</dbReference>
<keyword evidence="22" id="KW-1185">Reference proteome</keyword>
<dbReference type="Pfam" id="PF25764">
    <property type="entry name" value="KIF21A_4th"/>
    <property type="match status" value="1"/>
</dbReference>
<feature type="compositionally biased region" description="Acidic residues" evidence="19">
    <location>
        <begin position="611"/>
        <end position="622"/>
    </location>
</feature>
<evidence type="ECO:0000256" key="18">
    <source>
        <dbReference type="SAM" id="Coils"/>
    </source>
</evidence>
<feature type="binding site" evidence="17">
    <location>
        <begin position="87"/>
        <end position="94"/>
    </location>
    <ligand>
        <name>ATP</name>
        <dbReference type="ChEBI" id="CHEBI:30616"/>
    </ligand>
</feature>
<dbReference type="SMART" id="SM00129">
    <property type="entry name" value="KISc"/>
    <property type="match status" value="1"/>
</dbReference>
<dbReference type="InterPro" id="IPR001680">
    <property type="entry name" value="WD40_rpt"/>
</dbReference>
<comment type="subcellular location">
    <subcellularLocation>
        <location evidence="3">Cell projection</location>
        <location evidence="3">Axon</location>
    </subcellularLocation>
    <subcellularLocation>
        <location evidence="2">Cell projection</location>
        <location evidence="2">Dendrite</location>
    </subcellularLocation>
    <subcellularLocation>
        <location evidence="4">Cell projection</location>
        <location evidence="4">Growth cone</location>
    </subcellularLocation>
    <subcellularLocation>
        <location evidence="1">Cytoplasm</location>
        <location evidence="1">Cytoskeleton</location>
    </subcellularLocation>
</comment>
<dbReference type="eggNOG" id="KOG0244">
    <property type="taxonomic scope" value="Eukaryota"/>
</dbReference>
<keyword evidence="20" id="KW-0812">Transmembrane</keyword>
<dbReference type="PROSITE" id="PS00678">
    <property type="entry name" value="WD_REPEATS_1"/>
    <property type="match status" value="1"/>
</dbReference>
<dbReference type="CDD" id="cd01372">
    <property type="entry name" value="KISc_KIF4"/>
    <property type="match status" value="1"/>
</dbReference>
<dbReference type="STRING" id="13249.T1HW35"/>
<keyword evidence="13 17" id="KW-0505">Motor protein</keyword>
<evidence type="ECO:0000256" key="1">
    <source>
        <dbReference type="ARBA" id="ARBA00004245"/>
    </source>
</evidence>
<evidence type="ECO:0000313" key="22">
    <source>
        <dbReference type="Proteomes" id="UP000015103"/>
    </source>
</evidence>
<sequence length="1587" mass="176462">SIKNNFSTLLACCRIRPQLPREIIDMCRVCTNVTPNEPQVTLGSDKSFTYDYVFDQLSDQATIYETCAKTLVQGSLEGYNATVLAYGQTGSGKTYTMGTGFDVEFQSGDQTGIIPRAIHELFSGIAQITEDAKSRGQPPPQFKVSAQFLELYNEEIKDLFDQTRDYSATKGKSGIRIHEDCSHCIYLTGVKSERVSSAEEALQWLRQGALSRTTASTQMNTQSSRSHAIFTLHIKQQRLVKLEHDIEEDEGAADVGGGDEEFETLTAKFHFVDLAGSERLKRTGATGERAKEGISINSGLLALGNVISALGDQSKKALHVPYRDSKLTRLLQDSLGGNSRTLMIACVSPSDRDFMETLNTLNYANRARNIQNKVVINQDKSSRTISLLKKEIQQLQLELLEYKQGKRVINEDGSEAVNDMFHENTLLQSELDNLRTRVKGMQETIESLSARNSELLAERAMSQWINCENKNDDMSQMIQGYLAEIEGLRAKLLESESVCGQLRKAVSRSRTSITCGGLRPASPTGGSSISESRVDSILELAKKDLQKNVDQLNNRTKLKESASDQSDSNEGKSYFLDGRRFFCQCSRYTKVILTRRPPAGYPEFSCSGSSESEDEEAETGEEYSAELAALTSEISMKQQLIEELEKAQKRLNNMKQHYEDKLSQLQAKILATQQERDAVLASYTNENKQPTEKVKKIKEEYERKLTDMQREMKSLQSAKKEHAKLLRSQTQYESQIRTLSNEVGDMKKTKVKLMNKMKEEAARHKEAESRRNREIAQLRKQTRLDANLIKNLEAEKRAKAIVLKRKQEEVSLHALSVHPISYTRFSFYLWVFSLLSFAFVDFSFLSKGKHTCFNCFGFFVSMGIFPAVSALRRVAKSHNRLRGTRGKLGAKGISPKAAKQRWISLEKSISESTMNKHSMATLEREMEKKIEARAELQEELKAKEAMLADPRYKNSSLVQEEVENLKASLEHVQATISDLQNEILQVEENKVVFESGDLLGSMTDVSEIAYILDKLYSMALHHSCLVVQKDTTLRELQTENEQLKRDSQMQEELLKHLLQNQGAFKEATSTGHSSPDSSKSSRSISPIDNGVSNIGPFLSNSSSSPAVSRKRRKRLALAPNELLFPNPLPLLSQQQTGVQASKSALNSPVEQTASTALVPPPLTRSLTTIKSLSPPKMQFGALLNSCRLTRGGSAAVQSVPGSPVTLRKGLSISPRVNRKTYIISSSNHPSISPPNSPPIYRRQTSREENVFNRLTSQPAPTSLSRQSGKITAHASRRGQKTPIYCTHIVEGHTRAVLALHATDEFLFTASRDRNVVMWDLTEMKESQVFGGHPNNVVAVKFEPNSRLVFSVSSSVVRVWDIRASKCVRMLRLDFISSSSGMSTTWSNNQMSNGEAQISDIALNDRGLTFYTASGDRVRVWDLRKFSVIGKLIGGHQAAVMCLAVSGSSTGEDLVVTGSKDHYIKVFDVGVETGGILTPRVTLEPPHYDGIECLAIQGNTLFSGSRDCIIKKWSLDNHELLLSLNGAHKDWVTGMCLSPGGSVLLSGCRDGTVKLWSTDNCVQLAEIKAHTSPINAIVSNSSHVFTAA</sequence>
<dbReference type="FunCoup" id="T1HW35">
    <property type="interactions" value="64"/>
</dbReference>
<feature type="coiled-coil region" evidence="18">
    <location>
        <begin position="919"/>
        <end position="989"/>
    </location>
</feature>
<evidence type="ECO:0000256" key="4">
    <source>
        <dbReference type="ARBA" id="ARBA00004624"/>
    </source>
</evidence>
<feature type="region of interest" description="Disordered" evidence="19">
    <location>
        <begin position="551"/>
        <end position="571"/>
    </location>
</feature>
<evidence type="ECO:0000256" key="15">
    <source>
        <dbReference type="ARBA" id="ARBA00023273"/>
    </source>
</evidence>
<evidence type="ECO:0000256" key="17">
    <source>
        <dbReference type="PROSITE-ProRule" id="PRU00283"/>
    </source>
</evidence>
<dbReference type="HOGENOM" id="CLU_001485_4_5_1"/>
<evidence type="ECO:0000256" key="19">
    <source>
        <dbReference type="SAM" id="MobiDB-lite"/>
    </source>
</evidence>
<dbReference type="Pfam" id="PF23203">
    <property type="entry name" value="KIF21A"/>
    <property type="match status" value="1"/>
</dbReference>
<dbReference type="InterPro" id="IPR036322">
    <property type="entry name" value="WD40_repeat_dom_sf"/>
</dbReference>
<evidence type="ECO:0000256" key="2">
    <source>
        <dbReference type="ARBA" id="ARBA00004279"/>
    </source>
</evidence>
<dbReference type="FunFam" id="3.40.850.10:FF:000011">
    <property type="entry name" value="Kinesin family member 21A"/>
    <property type="match status" value="1"/>
</dbReference>
<evidence type="ECO:0000256" key="11">
    <source>
        <dbReference type="ARBA" id="ARBA00022840"/>
    </source>
</evidence>
<dbReference type="GO" id="GO:0030426">
    <property type="term" value="C:growth cone"/>
    <property type="evidence" value="ECO:0007669"/>
    <property type="project" value="UniProtKB-SubCell"/>
</dbReference>
<protein>
    <submittedName>
        <fullName evidence="21">Uncharacterized protein</fullName>
    </submittedName>
</protein>
<keyword evidence="6" id="KW-0597">Phosphoprotein</keyword>
<dbReference type="InterPro" id="IPR001752">
    <property type="entry name" value="Kinesin_motor_dom"/>
</dbReference>
<dbReference type="EMBL" id="ACPB03022165">
    <property type="status" value="NOT_ANNOTATED_CDS"/>
    <property type="molecule type" value="Genomic_DNA"/>
</dbReference>
<dbReference type="GO" id="GO:0003777">
    <property type="term" value="F:microtubule motor activity"/>
    <property type="evidence" value="ECO:0007669"/>
    <property type="project" value="InterPro"/>
</dbReference>
<evidence type="ECO:0000313" key="21">
    <source>
        <dbReference type="EnsemblMetazoa" id="RPRC008255-PA"/>
    </source>
</evidence>
<dbReference type="Proteomes" id="UP000015103">
    <property type="component" value="Unassembled WGS sequence"/>
</dbReference>
<dbReference type="GO" id="GO:0007018">
    <property type="term" value="P:microtubule-based movement"/>
    <property type="evidence" value="ECO:0007669"/>
    <property type="project" value="InterPro"/>
</dbReference>
<evidence type="ECO:0000256" key="13">
    <source>
        <dbReference type="ARBA" id="ARBA00023175"/>
    </source>
</evidence>
<dbReference type="PROSITE" id="PS50294">
    <property type="entry name" value="WD_REPEATS_REGION"/>
    <property type="match status" value="3"/>
</dbReference>
<keyword evidence="20" id="KW-1133">Transmembrane helix</keyword>
<dbReference type="Pfam" id="PF00400">
    <property type="entry name" value="WD40"/>
    <property type="match status" value="4"/>
</dbReference>
<dbReference type="GO" id="GO:0005875">
    <property type="term" value="C:microtubule associated complex"/>
    <property type="evidence" value="ECO:0007669"/>
    <property type="project" value="TreeGrafter"/>
</dbReference>
<evidence type="ECO:0000256" key="12">
    <source>
        <dbReference type="ARBA" id="ARBA00023054"/>
    </source>
</evidence>
<proteinExistence type="inferred from homology"/>